<evidence type="ECO:0000313" key="8">
    <source>
        <dbReference type="EMBL" id="VFK32801.1"/>
    </source>
</evidence>
<dbReference type="EMBL" id="CAADFO010000058">
    <property type="protein sequence ID" value="VFK30022.1"/>
    <property type="molecule type" value="Genomic_DNA"/>
</dbReference>
<name>A0A450XL42_9GAMM</name>
<dbReference type="InterPro" id="IPR020624">
    <property type="entry name" value="Schiff_base-form_aldolases_CS"/>
</dbReference>
<dbReference type="InterPro" id="IPR013785">
    <property type="entry name" value="Aldolase_TIM"/>
</dbReference>
<keyword evidence="2 4" id="KW-0456">Lyase</keyword>
<feature type="binding site" evidence="6">
    <location>
        <position position="46"/>
    </location>
    <ligand>
        <name>pyruvate</name>
        <dbReference type="ChEBI" id="CHEBI:15361"/>
    </ligand>
</feature>
<evidence type="ECO:0000256" key="2">
    <source>
        <dbReference type="ARBA" id="ARBA00023239"/>
    </source>
</evidence>
<evidence type="ECO:0000256" key="1">
    <source>
        <dbReference type="ARBA" id="ARBA00007592"/>
    </source>
</evidence>
<evidence type="ECO:0000313" key="7">
    <source>
        <dbReference type="EMBL" id="VFK30022.1"/>
    </source>
</evidence>
<organism evidence="7">
    <name type="scientific">Candidatus Kentrum sp. MB</name>
    <dbReference type="NCBI Taxonomy" id="2138164"/>
    <lineage>
        <taxon>Bacteria</taxon>
        <taxon>Pseudomonadati</taxon>
        <taxon>Pseudomonadota</taxon>
        <taxon>Gammaproteobacteria</taxon>
        <taxon>Candidatus Kentrum</taxon>
    </lineage>
</organism>
<dbReference type="PROSITE" id="PS00665">
    <property type="entry name" value="DHDPS_1"/>
    <property type="match status" value="1"/>
</dbReference>
<feature type="binding site" evidence="6">
    <location>
        <position position="200"/>
    </location>
    <ligand>
        <name>pyruvate</name>
        <dbReference type="ChEBI" id="CHEBI:15361"/>
    </ligand>
</feature>
<keyword evidence="3" id="KW-0704">Schiff base</keyword>
<evidence type="ECO:0000256" key="6">
    <source>
        <dbReference type="PIRSR" id="PIRSR001365-2"/>
    </source>
</evidence>
<proteinExistence type="inferred from homology"/>
<evidence type="ECO:0000256" key="3">
    <source>
        <dbReference type="ARBA" id="ARBA00023270"/>
    </source>
</evidence>
<dbReference type="GO" id="GO:0044281">
    <property type="term" value="P:small molecule metabolic process"/>
    <property type="evidence" value="ECO:0007669"/>
    <property type="project" value="UniProtKB-ARBA"/>
</dbReference>
<dbReference type="SUPFAM" id="SSF51569">
    <property type="entry name" value="Aldolase"/>
    <property type="match status" value="1"/>
</dbReference>
<feature type="active site" description="Proton donor/acceptor" evidence="5">
    <location>
        <position position="131"/>
    </location>
</feature>
<dbReference type="PRINTS" id="PR00146">
    <property type="entry name" value="DHPICSNTHASE"/>
</dbReference>
<protein>
    <submittedName>
        <fullName evidence="7">4-hydroxy-tetrahydrodipicolinate synthase</fullName>
    </submittedName>
</protein>
<dbReference type="PIRSF" id="PIRSF001365">
    <property type="entry name" value="DHDPS"/>
    <property type="match status" value="1"/>
</dbReference>
<reference evidence="7" key="1">
    <citation type="submission" date="2019-02" db="EMBL/GenBank/DDBJ databases">
        <authorList>
            <person name="Gruber-Vodicka R. H."/>
            <person name="Seah K. B. B."/>
        </authorList>
    </citation>
    <scope>NUCLEOTIDE SEQUENCE</scope>
    <source>
        <strain evidence="7">BECK_BZ197</strain>
        <strain evidence="9">BECK_BZ198</strain>
        <strain evidence="8">BECK_BZ199</strain>
    </source>
</reference>
<dbReference type="PANTHER" id="PTHR12128">
    <property type="entry name" value="DIHYDRODIPICOLINATE SYNTHASE"/>
    <property type="match status" value="1"/>
</dbReference>
<dbReference type="Pfam" id="PF00701">
    <property type="entry name" value="DHDPS"/>
    <property type="match status" value="1"/>
</dbReference>
<dbReference type="PROSITE" id="PS00666">
    <property type="entry name" value="DHDPS_2"/>
    <property type="match status" value="1"/>
</dbReference>
<dbReference type="AlphaFoldDB" id="A0A450XL42"/>
<dbReference type="InterPro" id="IPR020625">
    <property type="entry name" value="Schiff_base-form_aldolases_AS"/>
</dbReference>
<dbReference type="EMBL" id="CAADGH010000062">
    <property type="protein sequence ID" value="VFK76553.1"/>
    <property type="molecule type" value="Genomic_DNA"/>
</dbReference>
<dbReference type="GO" id="GO:0008840">
    <property type="term" value="F:4-hydroxy-tetrahydrodipicolinate synthase activity"/>
    <property type="evidence" value="ECO:0007669"/>
    <property type="project" value="TreeGrafter"/>
</dbReference>
<sequence length="295" mass="32426">MKIEPPIFAILTPFDKGGDIAEAPLKEYLDFLYSNGVSSIVANGTTGEFPALTFDERNRLFTLVRKHFPGAVINHISSCCFKEVKAFAYRSEGADALLLLPPYYYNGISDEGVIEFIRKSLDDIALPTYLYHFPYHTKVTLSPDTVRRIRVSCPSVVGIKDSGGSMEASIAFRDGEDFSVFVGGDSIALQVLEAGLAGSVTGAGNPFPEYLVRLTQAWKNKKDVLAHSMQKQFNIWNSFRSGLNAGEIPITKYALSIKLPGFPTTVRPPLMALPHGLEAKIRSFTIRNELAGRVA</sequence>
<dbReference type="CDD" id="cd00408">
    <property type="entry name" value="DHDPS-like"/>
    <property type="match status" value="1"/>
</dbReference>
<evidence type="ECO:0000256" key="5">
    <source>
        <dbReference type="PIRSR" id="PIRSR001365-1"/>
    </source>
</evidence>
<dbReference type="EMBL" id="CAADFQ010000036">
    <property type="protein sequence ID" value="VFK32801.1"/>
    <property type="molecule type" value="Genomic_DNA"/>
</dbReference>
<gene>
    <name evidence="7" type="ORF">BECKMB1821G_GA0114241_10583</name>
    <name evidence="9" type="ORF">BECKMB1821H_GA0114242_106219</name>
    <name evidence="8" type="ORF">BECKMB1821I_GA0114274_103632</name>
</gene>
<dbReference type="SMART" id="SM01130">
    <property type="entry name" value="DHDPS"/>
    <property type="match status" value="1"/>
</dbReference>
<comment type="similarity">
    <text evidence="1 4">Belongs to the DapA family.</text>
</comment>
<dbReference type="InterPro" id="IPR002220">
    <property type="entry name" value="DapA-like"/>
</dbReference>
<evidence type="ECO:0000256" key="4">
    <source>
        <dbReference type="PIRNR" id="PIRNR001365"/>
    </source>
</evidence>
<feature type="active site" description="Schiff-base intermediate with substrate" evidence="5">
    <location>
        <position position="160"/>
    </location>
</feature>
<evidence type="ECO:0000313" key="9">
    <source>
        <dbReference type="EMBL" id="VFK76553.1"/>
    </source>
</evidence>
<accession>A0A450XL42</accession>
<dbReference type="Gene3D" id="3.20.20.70">
    <property type="entry name" value="Aldolase class I"/>
    <property type="match status" value="1"/>
</dbReference>
<dbReference type="PANTHER" id="PTHR12128:SF66">
    <property type="entry name" value="4-HYDROXY-2-OXOGLUTARATE ALDOLASE, MITOCHONDRIAL"/>
    <property type="match status" value="1"/>
</dbReference>